<evidence type="ECO:0000313" key="2">
    <source>
        <dbReference type="Proteomes" id="UP000254537"/>
    </source>
</evidence>
<dbReference type="OrthoDB" id="378654at2"/>
<dbReference type="EMBL" id="CP031337">
    <property type="protein sequence ID" value="AXK40855.1"/>
    <property type="molecule type" value="Genomic_DNA"/>
</dbReference>
<evidence type="ECO:0000313" key="1">
    <source>
        <dbReference type="EMBL" id="AXK40855.1"/>
    </source>
</evidence>
<dbReference type="Pfam" id="PF08907">
    <property type="entry name" value="DUF1853"/>
    <property type="match status" value="1"/>
</dbReference>
<proteinExistence type="predicted"/>
<name>A0A345YAA3_9NEIS</name>
<dbReference type="AlphaFoldDB" id="A0A345YAA3"/>
<reference evidence="1 2" key="1">
    <citation type="submission" date="2018-07" db="EMBL/GenBank/DDBJ databases">
        <title>Crenobacter cavernae sp. nov., isolated from a karst cave.</title>
        <authorList>
            <person name="Zhu H."/>
        </authorList>
    </citation>
    <scope>NUCLEOTIDE SEQUENCE [LARGE SCALE GENOMIC DNA]</scope>
    <source>
        <strain evidence="1 2">K1W11S-77</strain>
    </source>
</reference>
<dbReference type="Proteomes" id="UP000254537">
    <property type="component" value="Chromosome"/>
</dbReference>
<organism evidence="1 2">
    <name type="scientific">Crenobacter cavernae</name>
    <dbReference type="NCBI Taxonomy" id="2290923"/>
    <lineage>
        <taxon>Bacteria</taxon>
        <taxon>Pseudomonadati</taxon>
        <taxon>Pseudomonadota</taxon>
        <taxon>Betaproteobacteria</taxon>
        <taxon>Neisseriales</taxon>
        <taxon>Neisseriaceae</taxon>
        <taxon>Crenobacter</taxon>
    </lineage>
</organism>
<gene>
    <name evidence="1" type="ORF">DWG20_08660</name>
</gene>
<accession>A0A345YAA3</accession>
<dbReference type="KEGG" id="ccah:DWG20_08660"/>
<dbReference type="InterPro" id="IPR015003">
    <property type="entry name" value="DUF1853"/>
</dbReference>
<sequence length="284" mass="31426">MGWAASSNLEPARLLGARGWPSLSALDADPAPLEQWLLAHPSGRLGRYAEVLLAYWFAHAPHAELVAHNLAVRDAAHRTHGEFDFLVRLDGEPFHIELASKFYLMLGDVPDSLIGASLRDAWRLKAAKLERQLALRRHPLAAPLLPAGFTQAASVARVTGWLFINDGLALPHPLNPHAPRGWFAPLAEPWPHRSGDSRWLWLPRLQWLAPARLPALYTESEQDLRARLALIDRPQLVAEVAVDETGEAFEVARGFVLPAGWPPPEALAALRARMLPEPAWQAGR</sequence>
<protein>
    <submittedName>
        <fullName evidence="1">DUF1853 family protein</fullName>
    </submittedName>
</protein>